<evidence type="ECO:0000256" key="4">
    <source>
        <dbReference type="ARBA" id="ARBA00022840"/>
    </source>
</evidence>
<dbReference type="InterPro" id="IPR036187">
    <property type="entry name" value="DNA_mismatch_repair_MutS_sf"/>
</dbReference>
<dbReference type="GO" id="GO:0045910">
    <property type="term" value="P:negative regulation of DNA recombination"/>
    <property type="evidence" value="ECO:0007669"/>
    <property type="project" value="InterPro"/>
</dbReference>
<dbReference type="PROSITE" id="PS00486">
    <property type="entry name" value="DNA_MISMATCH_REPAIR_2"/>
    <property type="match status" value="1"/>
</dbReference>
<name>A0A7G9GLH2_9FIRM</name>
<keyword evidence="6 7" id="KW-0238">DNA-binding</keyword>
<dbReference type="AlphaFoldDB" id="A0A7G9GLH2"/>
<reference evidence="10 11" key="1">
    <citation type="submission" date="2020-08" db="EMBL/GenBank/DDBJ databases">
        <authorList>
            <person name="Liu C."/>
            <person name="Sun Q."/>
        </authorList>
    </citation>
    <scope>NUCLEOTIDE SEQUENCE [LARGE SCALE GENOMIC DNA]</scope>
    <source>
        <strain evidence="10 11">NSJ-61</strain>
    </source>
</reference>
<dbReference type="GO" id="GO:0030983">
    <property type="term" value="F:mismatched DNA binding"/>
    <property type="evidence" value="ECO:0007669"/>
    <property type="project" value="InterPro"/>
</dbReference>
<dbReference type="Gene3D" id="3.40.50.300">
    <property type="entry name" value="P-loop containing nucleotide triphosphate hydrolases"/>
    <property type="match status" value="1"/>
</dbReference>
<dbReference type="PIRSF" id="PIRSF005814">
    <property type="entry name" value="MutS_YshD"/>
    <property type="match status" value="1"/>
</dbReference>
<dbReference type="KEGG" id="ehn:H9Q80_15595"/>
<dbReference type="InterPro" id="IPR007696">
    <property type="entry name" value="DNA_mismatch_repair_MutS_core"/>
</dbReference>
<keyword evidence="4 7" id="KW-0067">ATP-binding</keyword>
<dbReference type="Pfam" id="PF01713">
    <property type="entry name" value="Smr"/>
    <property type="match status" value="1"/>
</dbReference>
<dbReference type="SUPFAM" id="SSF52540">
    <property type="entry name" value="P-loop containing nucleoside triphosphate hydrolases"/>
    <property type="match status" value="1"/>
</dbReference>
<gene>
    <name evidence="7" type="primary">mutS2</name>
    <name evidence="7" type="synonym">rqcU</name>
    <name evidence="10" type="ORF">H9Q80_15595</name>
</gene>
<dbReference type="InterPro" id="IPR005747">
    <property type="entry name" value="MutS2"/>
</dbReference>
<comment type="subunit">
    <text evidence="7">Homodimer. Binds to stalled ribosomes, contacting rRNA.</text>
</comment>
<dbReference type="GO" id="GO:0043023">
    <property type="term" value="F:ribosomal large subunit binding"/>
    <property type="evidence" value="ECO:0007669"/>
    <property type="project" value="UniProtKB-UniRule"/>
</dbReference>
<dbReference type="InterPro" id="IPR027417">
    <property type="entry name" value="P-loop_NTPase"/>
</dbReference>
<evidence type="ECO:0000256" key="3">
    <source>
        <dbReference type="ARBA" id="ARBA00022801"/>
    </source>
</evidence>
<dbReference type="PANTHER" id="PTHR48466:SF2">
    <property type="entry name" value="OS10G0509000 PROTEIN"/>
    <property type="match status" value="1"/>
</dbReference>
<evidence type="ECO:0000313" key="10">
    <source>
        <dbReference type="EMBL" id="QNM11654.1"/>
    </source>
</evidence>
<organism evidence="10 11">
    <name type="scientific">[Eubacterium] hominis</name>
    <dbReference type="NCBI Taxonomy" id="2764325"/>
    <lineage>
        <taxon>Bacteria</taxon>
        <taxon>Bacillati</taxon>
        <taxon>Bacillota</taxon>
        <taxon>Erysipelotrichia</taxon>
        <taxon>Erysipelotrichales</taxon>
        <taxon>Erysipelotrichaceae</taxon>
        <taxon>Amedibacillus</taxon>
    </lineage>
</organism>
<comment type="function">
    <text evidence="7">Acts as a ribosome collision sensor, splitting the ribosome into its 2 subunits. Detects stalled/collided 70S ribosomes which it binds and splits by an ATP-hydrolysis driven conformational change. Acts upstream of the ribosome quality control system (RQC), a ribosome-associated complex that mediates the extraction of incompletely synthesized nascent chains from stalled ribosomes and their subsequent degradation. Probably generates substrates for RQC.</text>
</comment>
<dbReference type="NCBIfam" id="TIGR01069">
    <property type="entry name" value="mutS2"/>
    <property type="match status" value="1"/>
</dbReference>
<dbReference type="PANTHER" id="PTHR48466">
    <property type="entry name" value="OS10G0509000 PROTEIN-RELATED"/>
    <property type="match status" value="1"/>
</dbReference>
<dbReference type="RefSeq" id="WP_117452306.1">
    <property type="nucleotide sequence ID" value="NZ_CP060636.1"/>
</dbReference>
<keyword evidence="7 10" id="KW-0255">Endonuclease</keyword>
<dbReference type="InterPro" id="IPR000432">
    <property type="entry name" value="DNA_mismatch_repair_MutS_C"/>
</dbReference>
<feature type="binding site" evidence="7">
    <location>
        <begin position="330"/>
        <end position="337"/>
    </location>
    <ligand>
        <name>ATP</name>
        <dbReference type="ChEBI" id="CHEBI:30616"/>
    </ligand>
</feature>
<dbReference type="Gene3D" id="3.30.1370.110">
    <property type="match status" value="1"/>
</dbReference>
<proteinExistence type="inferred from homology"/>
<dbReference type="EC" id="3.1.-.-" evidence="7"/>
<dbReference type="HAMAP" id="MF_00092">
    <property type="entry name" value="MutS2"/>
    <property type="match status" value="1"/>
</dbReference>
<dbReference type="InterPro" id="IPR045076">
    <property type="entry name" value="MutS"/>
</dbReference>
<dbReference type="GO" id="GO:0016887">
    <property type="term" value="F:ATP hydrolysis activity"/>
    <property type="evidence" value="ECO:0007669"/>
    <property type="project" value="InterPro"/>
</dbReference>
<evidence type="ECO:0000256" key="6">
    <source>
        <dbReference type="ARBA" id="ARBA00023125"/>
    </source>
</evidence>
<keyword evidence="2 7" id="KW-0547">Nucleotide-binding</keyword>
<evidence type="ECO:0000256" key="5">
    <source>
        <dbReference type="ARBA" id="ARBA00022884"/>
    </source>
</evidence>
<dbReference type="InterPro" id="IPR002625">
    <property type="entry name" value="Smr_dom"/>
</dbReference>
<keyword evidence="5 7" id="KW-0694">RNA-binding</keyword>
<comment type="function">
    <text evidence="7">Endonuclease that is involved in the suppression of homologous recombination and thus may have a key role in the control of bacterial genetic diversity.</text>
</comment>
<dbReference type="EC" id="3.6.4.-" evidence="7"/>
<dbReference type="GO" id="GO:0004519">
    <property type="term" value="F:endonuclease activity"/>
    <property type="evidence" value="ECO:0007669"/>
    <property type="project" value="UniProtKB-UniRule"/>
</dbReference>
<sequence>MKDKQEALQLDEVKEQFVHHCSFSLGKQKIREAYPNYDLLWINRELRRAKEAYDLVVRYGNMPFGGIHDVSLSVEDAMKGITIRPQELRQIAEGIRASESMRKYMKSSEIETPYIQELVDSLSDHMKCASKIEACINVNYEIYDNASSELKHIRKAMHTCTQEISISVQQFISRNANKLMDTITTMRNGRTCVLVKISEKNSVEGMLHGESASGQTAYIEPRSLVNLNNKLQSLISKEKEEIEKILAMLSAEVALIGHELLGNLDTYGLLDSIFAKGQWCKQFDGCIASIEEKTERLYLKSARHPLIDPHHVVANTYEITPPYHSLLITGSNTGGKTVTLKTIGLFAAMSMAGFPVAAQEAIFPMFDGIFVDIGDDQSIQESLSTFSSHISKMAYIVDHAGPKSLVLLDELGSGTDPKEGEPLAVAILDDLRQKHAMVIATTHYSALKTYGADHEDVLLSSVEFDMEHLRPTYHYIQGISGTSNAFEIAKRYGLKDAILQEARKRKEASKTRGEEAMEQLEASLMENHELKQQLEEKLEDVRKLQKQLQDEKTKLQNEKQKILDEIKEKAESRLEERLKEADDIIDLLKEMKTDAKPHEINELKGALRSLDEEEEEVIEKKKETFTIGDYVKIDKLNYYGDIISINKEKVCVMTNGMKMNTTIHDISKAVKQVEKKKKSKGYSKSGVKSFSMEVNVIGMRVAEAIPIIDKYLDNACLAKVYRVRIIHGMGTGKLRAGVHDYLKHNARVESFVMGGQGEGGLGATVVTLKQKK</sequence>
<evidence type="ECO:0000256" key="8">
    <source>
        <dbReference type="SAM" id="Coils"/>
    </source>
</evidence>
<keyword evidence="11" id="KW-1185">Reference proteome</keyword>
<dbReference type="SUPFAM" id="SSF160443">
    <property type="entry name" value="SMR domain-like"/>
    <property type="match status" value="1"/>
</dbReference>
<dbReference type="EMBL" id="CP060636">
    <property type="protein sequence ID" value="QNM11654.1"/>
    <property type="molecule type" value="Genomic_DNA"/>
</dbReference>
<evidence type="ECO:0000256" key="2">
    <source>
        <dbReference type="ARBA" id="ARBA00022741"/>
    </source>
</evidence>
<keyword evidence="8" id="KW-0175">Coiled coil</keyword>
<dbReference type="SMART" id="SM00533">
    <property type="entry name" value="MUTSd"/>
    <property type="match status" value="1"/>
</dbReference>
<feature type="coiled-coil region" evidence="8">
    <location>
        <begin position="499"/>
        <end position="623"/>
    </location>
</feature>
<dbReference type="PROSITE" id="PS50828">
    <property type="entry name" value="SMR"/>
    <property type="match status" value="1"/>
</dbReference>
<evidence type="ECO:0000313" key="11">
    <source>
        <dbReference type="Proteomes" id="UP000515856"/>
    </source>
</evidence>
<protein>
    <recommendedName>
        <fullName evidence="7">Endonuclease MutS2</fullName>
        <ecNumber evidence="7">3.1.-.-</ecNumber>
    </recommendedName>
    <alternativeName>
        <fullName evidence="7">Ribosome-associated protein quality control-upstream factor</fullName>
        <shortName evidence="7">RQC-upstream factor</shortName>
        <shortName evidence="7">RqcU</shortName>
        <ecNumber evidence="7">3.6.4.-</ecNumber>
    </alternativeName>
</protein>
<dbReference type="Pfam" id="PF00488">
    <property type="entry name" value="MutS_V"/>
    <property type="match status" value="1"/>
</dbReference>
<comment type="similarity">
    <text evidence="7">Belongs to the DNA mismatch repair MutS family. MutS2 subfamily.</text>
</comment>
<dbReference type="SMART" id="SM00463">
    <property type="entry name" value="SMR"/>
    <property type="match status" value="1"/>
</dbReference>
<dbReference type="GO" id="GO:0006298">
    <property type="term" value="P:mismatch repair"/>
    <property type="evidence" value="ECO:0007669"/>
    <property type="project" value="InterPro"/>
</dbReference>
<dbReference type="Proteomes" id="UP000515856">
    <property type="component" value="Chromosome"/>
</dbReference>
<feature type="domain" description="Smr" evidence="9">
    <location>
        <begin position="694"/>
        <end position="769"/>
    </location>
</feature>
<evidence type="ECO:0000256" key="1">
    <source>
        <dbReference type="ARBA" id="ARBA00022730"/>
    </source>
</evidence>
<keyword evidence="7" id="KW-0540">Nuclease</keyword>
<keyword evidence="1 7" id="KW-0699">rRNA-binding</keyword>
<dbReference type="GO" id="GO:0005524">
    <property type="term" value="F:ATP binding"/>
    <property type="evidence" value="ECO:0007669"/>
    <property type="project" value="UniProtKB-UniRule"/>
</dbReference>
<dbReference type="GO" id="GO:0072344">
    <property type="term" value="P:rescue of stalled ribosome"/>
    <property type="evidence" value="ECO:0007669"/>
    <property type="project" value="UniProtKB-UniRule"/>
</dbReference>
<dbReference type="SMART" id="SM00534">
    <property type="entry name" value="MUTSac"/>
    <property type="match status" value="1"/>
</dbReference>
<accession>A0A7G9GLH2</accession>
<dbReference type="FunFam" id="3.40.50.300:FF:000830">
    <property type="entry name" value="Endonuclease MutS2"/>
    <property type="match status" value="1"/>
</dbReference>
<dbReference type="GO" id="GO:0019843">
    <property type="term" value="F:rRNA binding"/>
    <property type="evidence" value="ECO:0007669"/>
    <property type="project" value="UniProtKB-UniRule"/>
</dbReference>
<dbReference type="GO" id="GO:0140664">
    <property type="term" value="F:ATP-dependent DNA damage sensor activity"/>
    <property type="evidence" value="ECO:0007669"/>
    <property type="project" value="InterPro"/>
</dbReference>
<dbReference type="InterPro" id="IPR036063">
    <property type="entry name" value="Smr_dom_sf"/>
</dbReference>
<dbReference type="SUPFAM" id="SSF48334">
    <property type="entry name" value="DNA repair protein MutS, domain III"/>
    <property type="match status" value="1"/>
</dbReference>
<evidence type="ECO:0000259" key="9">
    <source>
        <dbReference type="PROSITE" id="PS50828"/>
    </source>
</evidence>
<keyword evidence="3 7" id="KW-0378">Hydrolase</keyword>
<evidence type="ECO:0000256" key="7">
    <source>
        <dbReference type="HAMAP-Rule" id="MF_00092"/>
    </source>
</evidence>